<dbReference type="OrthoDB" id="3219854at2759"/>
<evidence type="ECO:0000313" key="4">
    <source>
        <dbReference type="EMBL" id="KZS88646.1"/>
    </source>
</evidence>
<feature type="transmembrane region" description="Helical" evidence="2">
    <location>
        <begin position="231"/>
        <end position="256"/>
    </location>
</feature>
<dbReference type="Pfam" id="PF20153">
    <property type="entry name" value="DUF6535"/>
    <property type="match status" value="1"/>
</dbReference>
<dbReference type="AlphaFoldDB" id="A0A164PEC9"/>
<proteinExistence type="predicted"/>
<gene>
    <name evidence="4" type="ORF">SISNIDRAFT_489888</name>
</gene>
<accession>A0A164PEC9</accession>
<evidence type="ECO:0000313" key="5">
    <source>
        <dbReference type="Proteomes" id="UP000076722"/>
    </source>
</evidence>
<evidence type="ECO:0000259" key="3">
    <source>
        <dbReference type="Pfam" id="PF20153"/>
    </source>
</evidence>
<feature type="region of interest" description="Disordered" evidence="1">
    <location>
        <begin position="570"/>
        <end position="590"/>
    </location>
</feature>
<protein>
    <recommendedName>
        <fullName evidence="3">DUF6535 domain-containing protein</fullName>
    </recommendedName>
</protein>
<dbReference type="STRING" id="1314777.A0A164PEC9"/>
<feature type="domain" description="DUF6535" evidence="3">
    <location>
        <begin position="108"/>
        <end position="258"/>
    </location>
</feature>
<dbReference type="EMBL" id="KV419434">
    <property type="protein sequence ID" value="KZS88646.1"/>
    <property type="molecule type" value="Genomic_DNA"/>
</dbReference>
<reference evidence="4 5" key="1">
    <citation type="journal article" date="2016" name="Mol. Biol. Evol.">
        <title>Comparative Genomics of Early-Diverging Mushroom-Forming Fungi Provides Insights into the Origins of Lignocellulose Decay Capabilities.</title>
        <authorList>
            <person name="Nagy L.G."/>
            <person name="Riley R."/>
            <person name="Tritt A."/>
            <person name="Adam C."/>
            <person name="Daum C."/>
            <person name="Floudas D."/>
            <person name="Sun H."/>
            <person name="Yadav J.S."/>
            <person name="Pangilinan J."/>
            <person name="Larsson K.H."/>
            <person name="Matsuura K."/>
            <person name="Barry K."/>
            <person name="Labutti K."/>
            <person name="Kuo R."/>
            <person name="Ohm R.A."/>
            <person name="Bhattacharya S.S."/>
            <person name="Shirouzu T."/>
            <person name="Yoshinaga Y."/>
            <person name="Martin F.M."/>
            <person name="Grigoriev I.V."/>
            <person name="Hibbett D.S."/>
        </authorList>
    </citation>
    <scope>NUCLEOTIDE SEQUENCE [LARGE SCALE GENOMIC DNA]</scope>
    <source>
        <strain evidence="4 5">HHB9708</strain>
    </source>
</reference>
<organism evidence="4 5">
    <name type="scientific">Sistotremastrum niveocremeum HHB9708</name>
    <dbReference type="NCBI Taxonomy" id="1314777"/>
    <lineage>
        <taxon>Eukaryota</taxon>
        <taxon>Fungi</taxon>
        <taxon>Dikarya</taxon>
        <taxon>Basidiomycota</taxon>
        <taxon>Agaricomycotina</taxon>
        <taxon>Agaricomycetes</taxon>
        <taxon>Sistotremastrales</taxon>
        <taxon>Sistotremastraceae</taxon>
        <taxon>Sertulicium</taxon>
        <taxon>Sertulicium niveocremeum</taxon>
    </lineage>
</organism>
<name>A0A164PEC9_9AGAM</name>
<keyword evidence="2" id="KW-0812">Transmembrane</keyword>
<evidence type="ECO:0000256" key="2">
    <source>
        <dbReference type="SAM" id="Phobius"/>
    </source>
</evidence>
<evidence type="ECO:0000256" key="1">
    <source>
        <dbReference type="SAM" id="MobiDB-lite"/>
    </source>
</evidence>
<feature type="transmembrane region" description="Helical" evidence="2">
    <location>
        <begin position="129"/>
        <end position="149"/>
    </location>
</feature>
<dbReference type="Proteomes" id="UP000076722">
    <property type="component" value="Unassembled WGS sequence"/>
</dbReference>
<keyword evidence="2" id="KW-0472">Membrane</keyword>
<feature type="compositionally biased region" description="Acidic residues" evidence="1">
    <location>
        <begin position="678"/>
        <end position="697"/>
    </location>
</feature>
<feature type="region of interest" description="Disordered" evidence="1">
    <location>
        <begin position="1"/>
        <end position="33"/>
    </location>
</feature>
<feature type="transmembrane region" description="Helical" evidence="2">
    <location>
        <begin position="179"/>
        <end position="198"/>
    </location>
</feature>
<keyword evidence="5" id="KW-1185">Reference proteome</keyword>
<dbReference type="InterPro" id="IPR045338">
    <property type="entry name" value="DUF6535"/>
</dbReference>
<sequence>MSLDTPIACSSVKELPSSPEENTSTLPPQTDPFDTPIFRELVTLIRDQNASSKEQTATLKSQQTTMSLMQKTLEIHAEHLKTLTKDALKDNQPYDQKDTDDESTCTALFEIAMSKTKEEVEEWIKRMDVSLVFIALFSAVLTAFLVPAIQNLVPTPASNVTGATNLPPAPAVSDQNICILWYLALILAISNAVLSVLGRQWMSKLTTRPQGPTYKERLLLHLSREKLAKKWLAYLVETLHFLLLSSIGLFMFGLLYQLRILGLGIGNGEGFESGPLKRVVATWGLGVVLEGGVAAVMVAATAHGVIYDISPFSGPISRSILSFIKFLSSTFHSSMEYTTDLADQLDNLISSTPFYRILPAITRCILFIPYLASLLHKNAIVTLKTSNPKEFIEAYLSLLSQSNDPKLLERAISSFSLLDWVKYCSGSGKSDDAELSVKKLKKAYTRLTASDTSFRVHQTLKDRLRSFIRGCRESGITPHQLQLEYLIYRCSFPDEFAVAVGLCSLGENNSDLARLADEGMSGGGEEGFEKCIVGVLKSYQDAGKGGGKVGYRRHVYDLAQGYCETLINTTTSSNSSTSPNSPNSPSTSAVAVADARNSLSKIFSGVDPGDLIKSFVQSPFETYPLLIEFVAKGKKKRFMRILIEFVEDCEKKGEAGRVSTACLCEVFIILASPSPSDNDPEAIADTNVDEDDSEGSEIDLDLTPFLNHITKYPDYFRWSQTTDILLSPPSPPFPSPSSSPYALTINRVSDQVILRKFLGLCTEMVGYNRWGGVERYVREGSCLRAKELLGELDEIDGIERKQGSETEVVMEAGVEAEAEAGSVVIQMEMDEHLNKEI</sequence>
<keyword evidence="2" id="KW-1133">Transmembrane helix</keyword>
<feature type="region of interest" description="Disordered" evidence="1">
    <location>
        <begin position="677"/>
        <end position="697"/>
    </location>
</feature>
<feature type="compositionally biased region" description="Polar residues" evidence="1">
    <location>
        <begin position="19"/>
        <end position="28"/>
    </location>
</feature>
<feature type="compositionally biased region" description="Low complexity" evidence="1">
    <location>
        <begin position="570"/>
        <end position="588"/>
    </location>
</feature>